<feature type="transmembrane region" description="Helical" evidence="1">
    <location>
        <begin position="259"/>
        <end position="285"/>
    </location>
</feature>
<evidence type="ECO:0000313" key="2">
    <source>
        <dbReference type="EMBL" id="TQV70602.1"/>
    </source>
</evidence>
<evidence type="ECO:0000313" key="3">
    <source>
        <dbReference type="Proteomes" id="UP000319732"/>
    </source>
</evidence>
<organism evidence="2 3">
    <name type="scientific">Exilibacterium tricleocarpae</name>
    <dbReference type="NCBI Taxonomy" id="2591008"/>
    <lineage>
        <taxon>Bacteria</taxon>
        <taxon>Pseudomonadati</taxon>
        <taxon>Pseudomonadota</taxon>
        <taxon>Gammaproteobacteria</taxon>
        <taxon>Cellvibrionales</taxon>
        <taxon>Cellvibrionaceae</taxon>
        <taxon>Exilibacterium</taxon>
    </lineage>
</organism>
<dbReference type="Proteomes" id="UP000319732">
    <property type="component" value="Unassembled WGS sequence"/>
</dbReference>
<reference evidence="2 3" key="1">
    <citation type="submission" date="2019-06" db="EMBL/GenBank/DDBJ databases">
        <title>Whole genome sequence for Cellvibrionaceae sp. R142.</title>
        <authorList>
            <person name="Wang G."/>
        </authorList>
    </citation>
    <scope>NUCLEOTIDE SEQUENCE [LARGE SCALE GENOMIC DNA]</scope>
    <source>
        <strain evidence="2 3">R142</strain>
    </source>
</reference>
<keyword evidence="1" id="KW-1133">Transmembrane helix</keyword>
<feature type="transmembrane region" description="Helical" evidence="1">
    <location>
        <begin position="7"/>
        <end position="27"/>
    </location>
</feature>
<feature type="transmembrane region" description="Helical" evidence="1">
    <location>
        <begin position="183"/>
        <end position="205"/>
    </location>
</feature>
<dbReference type="PANTHER" id="PTHR37814">
    <property type="entry name" value="CONSERVED MEMBRANE PROTEIN"/>
    <property type="match status" value="1"/>
</dbReference>
<feature type="transmembrane region" description="Helical" evidence="1">
    <location>
        <begin position="306"/>
        <end position="326"/>
    </location>
</feature>
<evidence type="ECO:0000256" key="1">
    <source>
        <dbReference type="SAM" id="Phobius"/>
    </source>
</evidence>
<dbReference type="RefSeq" id="WP_142928931.1">
    <property type="nucleotide sequence ID" value="NZ_ML660102.1"/>
</dbReference>
<dbReference type="AlphaFoldDB" id="A0A545T060"/>
<proteinExistence type="predicted"/>
<dbReference type="EMBL" id="VHSG01000024">
    <property type="protein sequence ID" value="TQV70602.1"/>
    <property type="molecule type" value="Genomic_DNA"/>
</dbReference>
<comment type="caution">
    <text evidence="2">The sequence shown here is derived from an EMBL/GenBank/DDBJ whole genome shotgun (WGS) entry which is preliminary data.</text>
</comment>
<gene>
    <name evidence="2" type="ORF">FKG94_21095</name>
</gene>
<dbReference type="PANTHER" id="PTHR37814:SF1">
    <property type="entry name" value="MEMBRANE PROTEIN"/>
    <property type="match status" value="1"/>
</dbReference>
<keyword evidence="1" id="KW-0812">Transmembrane</keyword>
<name>A0A545T060_9GAMM</name>
<evidence type="ECO:0008006" key="4">
    <source>
        <dbReference type="Google" id="ProtNLM"/>
    </source>
</evidence>
<feature type="transmembrane region" description="Helical" evidence="1">
    <location>
        <begin position="332"/>
        <end position="357"/>
    </location>
</feature>
<feature type="transmembrane region" description="Helical" evidence="1">
    <location>
        <begin position="217"/>
        <end position="239"/>
    </location>
</feature>
<dbReference type="OrthoDB" id="5444697at2"/>
<accession>A0A545T060</accession>
<keyword evidence="1" id="KW-0472">Membrane</keyword>
<feature type="transmembrane region" description="Helical" evidence="1">
    <location>
        <begin position="79"/>
        <end position="102"/>
    </location>
</feature>
<keyword evidence="3" id="KW-1185">Reference proteome</keyword>
<protein>
    <recommendedName>
        <fullName evidence="4">Membrane protein YkvI</fullName>
    </recommendedName>
</protein>
<feature type="transmembrane region" description="Helical" evidence="1">
    <location>
        <begin position="33"/>
        <end position="59"/>
    </location>
</feature>
<dbReference type="InterPro" id="IPR038728">
    <property type="entry name" value="YkvI-like"/>
</dbReference>
<feature type="transmembrane region" description="Helical" evidence="1">
    <location>
        <begin position="114"/>
        <end position="136"/>
    </location>
</feature>
<feature type="transmembrane region" description="Helical" evidence="1">
    <location>
        <begin position="143"/>
        <end position="163"/>
    </location>
</feature>
<sequence length="360" mass="38741">MLPFFRKYLLPGFIFQSVVIGGGYATGRELVEFFFAAGPLGGVLGLLVSGLVFGVVMALGFEMARVTRSYDYRSFCRQLLGRGWFVFEVAYLLQLLLVLSVISSAAGRLTAASFGVPAIAGTLGLIGLIGLLTFAGSALIKRVLAGWSVLLYGVYLLLFIFTVQHFGGDIVEAYKQPLKNADWLGSGILYSGYNLAVLPAVLFAVSTHTTRRETLGAGLIAGAIAVIPAVLFFVTMMAHYPDIGAAPVPASVLMAELGIGWLALIFQVVVFGTFVETGTAMLHAVNQRLDTAFHERNRRLPRFARPLVSLGFLGLAIYAAQTIGIVDLIARGYGVLTLVFIAVLILPLVTVGIWKILHHR</sequence>